<gene>
    <name evidence="2" type="ORF">OKA104_LOCUS43621</name>
</gene>
<feature type="signal peptide" evidence="1">
    <location>
        <begin position="1"/>
        <end position="19"/>
    </location>
</feature>
<dbReference type="InterPro" id="IPR011050">
    <property type="entry name" value="Pectin_lyase_fold/virulence"/>
</dbReference>
<feature type="chain" id="PRO_5032714032" evidence="1">
    <location>
        <begin position="20"/>
        <end position="158"/>
    </location>
</feature>
<proteinExistence type="predicted"/>
<name>A0A820ET20_9BILA</name>
<dbReference type="AlphaFoldDB" id="A0A820ET20"/>
<accession>A0A820ET20</accession>
<comment type="caution">
    <text evidence="2">The sequence shown here is derived from an EMBL/GenBank/DDBJ whole genome shotgun (WGS) entry which is preliminary data.</text>
</comment>
<organism evidence="2 3">
    <name type="scientific">Adineta steineri</name>
    <dbReference type="NCBI Taxonomy" id="433720"/>
    <lineage>
        <taxon>Eukaryota</taxon>
        <taxon>Metazoa</taxon>
        <taxon>Spiralia</taxon>
        <taxon>Gnathifera</taxon>
        <taxon>Rotifera</taxon>
        <taxon>Eurotatoria</taxon>
        <taxon>Bdelloidea</taxon>
        <taxon>Adinetida</taxon>
        <taxon>Adinetidae</taxon>
        <taxon>Adineta</taxon>
    </lineage>
</organism>
<protein>
    <submittedName>
        <fullName evidence="2">Uncharacterized protein</fullName>
    </submittedName>
</protein>
<dbReference type="SUPFAM" id="SSF51126">
    <property type="entry name" value="Pectin lyase-like"/>
    <property type="match status" value="1"/>
</dbReference>
<keyword evidence="1" id="KW-0732">Signal</keyword>
<evidence type="ECO:0000313" key="3">
    <source>
        <dbReference type="Proteomes" id="UP000663881"/>
    </source>
</evidence>
<evidence type="ECO:0000256" key="1">
    <source>
        <dbReference type="SAM" id="SignalP"/>
    </source>
</evidence>
<reference evidence="2" key="1">
    <citation type="submission" date="2021-02" db="EMBL/GenBank/DDBJ databases">
        <authorList>
            <person name="Nowell W R."/>
        </authorList>
    </citation>
    <scope>NUCLEOTIDE SEQUENCE</scope>
</reference>
<evidence type="ECO:0000313" key="2">
    <source>
        <dbReference type="EMBL" id="CAF4251442.1"/>
    </source>
</evidence>
<sequence>MISLLTVIILCTIFHYTQSTAYDITTSTSNWQSIMTNLKAGDIATIHYGVYTTSGSGYFQLTLNGLLTEPIIIQGALNEPRPVIQCAQAGANSQNIIKIQGSNFMIKDIAFTKGSRGVRLGPAVTSNAIFDNIYIYNTTGTGFSANDVGNEYSNITLR</sequence>
<feature type="non-terminal residue" evidence="2">
    <location>
        <position position="1"/>
    </location>
</feature>
<dbReference type="Proteomes" id="UP000663881">
    <property type="component" value="Unassembled WGS sequence"/>
</dbReference>
<dbReference type="EMBL" id="CAJOAY010012417">
    <property type="protein sequence ID" value="CAF4251442.1"/>
    <property type="molecule type" value="Genomic_DNA"/>
</dbReference>